<feature type="transmembrane region" description="Helical" evidence="1">
    <location>
        <begin position="377"/>
        <end position="395"/>
    </location>
</feature>
<evidence type="ECO:0000313" key="3">
    <source>
        <dbReference type="Proteomes" id="UP001501237"/>
    </source>
</evidence>
<feature type="transmembrane region" description="Helical" evidence="1">
    <location>
        <begin position="121"/>
        <end position="142"/>
    </location>
</feature>
<evidence type="ECO:0008006" key="4">
    <source>
        <dbReference type="Google" id="ProtNLM"/>
    </source>
</evidence>
<evidence type="ECO:0000313" key="2">
    <source>
        <dbReference type="EMBL" id="GAA3200722.1"/>
    </source>
</evidence>
<keyword evidence="1" id="KW-0812">Transmembrane</keyword>
<sequence length="418" mass="45937">MALLVTDRTFDMRQAPLPAWPFVFAFAGFPVLWLMGLGGFAGVVAALPVLALLLVRRDIRLPGGFMLWALFLGWTVLAATQLDTSGRMIGFAFRFMSYAAAAVLFVYIWNCRPDVFPTRRICGVMVLFLTWVVVGGYLGVLVPRGSITTPMEMILPGGIKANSYVWELVHPKFAEIQYPWGAPRPYIRPSAPFAYTNAWGSHFALLAPFAFCYASMPVRRWQRFGTLAVVAAGLVPAFATLNRGMFLSLGVGVVYAAVRLAKRGQIFLMTAVGALLSTALYAAYATGVFELISARTEYSPTNSSRTSLYLEAYHRTMDSPLVGAGGPRPSETLNISVGTQGQFWNVMFSYGFVGLALFCGFIWWLALRSRHAPGPLLWLHAVPVMASFMIFFYGLDGSQLLVIFIAGALAISREREVP</sequence>
<reference evidence="3" key="1">
    <citation type="journal article" date="2019" name="Int. J. Syst. Evol. Microbiol.">
        <title>The Global Catalogue of Microorganisms (GCM) 10K type strain sequencing project: providing services to taxonomists for standard genome sequencing and annotation.</title>
        <authorList>
            <consortium name="The Broad Institute Genomics Platform"/>
            <consortium name="The Broad Institute Genome Sequencing Center for Infectious Disease"/>
            <person name="Wu L."/>
            <person name="Ma J."/>
        </authorList>
    </citation>
    <scope>NUCLEOTIDE SEQUENCE [LARGE SCALE GENOMIC DNA]</scope>
    <source>
        <strain evidence="3">JCM 9377</strain>
    </source>
</reference>
<feature type="transmembrane region" description="Helical" evidence="1">
    <location>
        <begin position="20"/>
        <end position="53"/>
    </location>
</feature>
<name>A0ABP6Q233_9ACTN</name>
<feature type="transmembrane region" description="Helical" evidence="1">
    <location>
        <begin position="343"/>
        <end position="365"/>
    </location>
</feature>
<dbReference type="Proteomes" id="UP001501237">
    <property type="component" value="Unassembled WGS sequence"/>
</dbReference>
<feature type="transmembrane region" description="Helical" evidence="1">
    <location>
        <begin position="65"/>
        <end position="82"/>
    </location>
</feature>
<feature type="transmembrane region" description="Helical" evidence="1">
    <location>
        <begin position="221"/>
        <end position="239"/>
    </location>
</feature>
<feature type="transmembrane region" description="Helical" evidence="1">
    <location>
        <begin position="193"/>
        <end position="214"/>
    </location>
</feature>
<protein>
    <recommendedName>
        <fullName evidence="4">O-antigen ligase domain-containing protein</fullName>
    </recommendedName>
</protein>
<gene>
    <name evidence="2" type="ORF">GCM10010468_13580</name>
</gene>
<keyword evidence="1" id="KW-0472">Membrane</keyword>
<keyword evidence="3" id="KW-1185">Reference proteome</keyword>
<comment type="caution">
    <text evidence="2">The sequence shown here is derived from an EMBL/GenBank/DDBJ whole genome shotgun (WGS) entry which is preliminary data.</text>
</comment>
<proteinExistence type="predicted"/>
<evidence type="ECO:0000256" key="1">
    <source>
        <dbReference type="SAM" id="Phobius"/>
    </source>
</evidence>
<keyword evidence="1" id="KW-1133">Transmembrane helix</keyword>
<organism evidence="2 3">
    <name type="scientific">Actinocorallia longicatena</name>
    <dbReference type="NCBI Taxonomy" id="111803"/>
    <lineage>
        <taxon>Bacteria</taxon>
        <taxon>Bacillati</taxon>
        <taxon>Actinomycetota</taxon>
        <taxon>Actinomycetes</taxon>
        <taxon>Streptosporangiales</taxon>
        <taxon>Thermomonosporaceae</taxon>
        <taxon>Actinocorallia</taxon>
    </lineage>
</organism>
<dbReference type="EMBL" id="BAAAUV010000003">
    <property type="protein sequence ID" value="GAA3200722.1"/>
    <property type="molecule type" value="Genomic_DNA"/>
</dbReference>
<feature type="transmembrane region" description="Helical" evidence="1">
    <location>
        <begin position="88"/>
        <end position="109"/>
    </location>
</feature>
<accession>A0ABP6Q233</accession>
<dbReference type="RefSeq" id="WP_344823395.1">
    <property type="nucleotide sequence ID" value="NZ_BAAAUV010000003.1"/>
</dbReference>
<feature type="transmembrane region" description="Helical" evidence="1">
    <location>
        <begin position="266"/>
        <end position="284"/>
    </location>
</feature>